<organism evidence="3 4">
    <name type="scientific">Leishmania utingensis</name>
    <dbReference type="NCBI Taxonomy" id="653362"/>
    <lineage>
        <taxon>Eukaryota</taxon>
        <taxon>Discoba</taxon>
        <taxon>Euglenozoa</taxon>
        <taxon>Kinetoplastea</taxon>
        <taxon>Metakinetoplastina</taxon>
        <taxon>Trypanosomatida</taxon>
        <taxon>Trypanosomatidae</taxon>
        <taxon>Leishmaniinae</taxon>
        <taxon>Leishmania</taxon>
    </lineage>
</organism>
<reference evidence="3 4" key="1">
    <citation type="submission" date="2024-02" db="EMBL/GenBank/DDBJ databases">
        <title>FIRST GENOME SEQUENCES OF Leishmania (Viannia) shawi, Leishmania (Viannia) lindenbergi AND Leishmania (Viannia) utingensis.</title>
        <authorList>
            <person name="Resadore F."/>
            <person name="Custodio M.G.F."/>
            <person name="Boite M.C."/>
            <person name="Cupolillo E."/>
            <person name="Ferreira G.E.M."/>
        </authorList>
    </citation>
    <scope>NUCLEOTIDE SEQUENCE [LARGE SCALE GENOMIC DNA]</scope>
    <source>
        <strain evidence="3 4">ITUB/BR/1977/M4964</strain>
    </source>
</reference>
<sequence>MYGITVLLLRLLCRWVRRAFPRTPVVYINVLIYIVSSFCPLTIGFLLLPPSFLHLWQGPPACVFPFRQRCSAPIVSVVSLFLICWGFFFFVLTPHTQLCSGETPSCVSRITPTPSTHTSAAVSPLPSLHSLAVMALLLDDGEVFVVTKKAPQQPAQQAATAQPHPCLVLDDKREVGDSMQPRATASSSSAETSTPSTVVATPHREHSRVSPDVPVTVPLRGGDGMQKMEALSFGKSKGVLALDGGAVSLKRSAESAFGAAVLRTPVAQKTASAQVFDYSTDGNYTQPKTVSAARSLSSPLPPKEKPSTTSLETTLITPEERSWQAVICTSPNHQCNSLSASPPARSPSTPFALTCEQTVFKSTPTSVATQSTKTQTRLSDFFTKMACKR</sequence>
<protein>
    <recommendedName>
        <fullName evidence="5">G-protein coupled receptors family 1 profile domain-containing protein</fullName>
    </recommendedName>
</protein>
<gene>
    <name evidence="3" type="ORF">Q4I30_006665</name>
</gene>
<feature type="compositionally biased region" description="Low complexity" evidence="1">
    <location>
        <begin position="183"/>
        <end position="201"/>
    </location>
</feature>
<keyword evidence="2" id="KW-1133">Transmembrane helix</keyword>
<accession>A0AAW3A2J6</accession>
<feature type="transmembrane region" description="Helical" evidence="2">
    <location>
        <begin position="70"/>
        <end position="92"/>
    </location>
</feature>
<dbReference type="Proteomes" id="UP001482455">
    <property type="component" value="Unassembled WGS sequence"/>
</dbReference>
<dbReference type="EMBL" id="JBAMZL010000034">
    <property type="protein sequence ID" value="KAL0497642.1"/>
    <property type="molecule type" value="Genomic_DNA"/>
</dbReference>
<keyword evidence="2" id="KW-0472">Membrane</keyword>
<keyword evidence="4" id="KW-1185">Reference proteome</keyword>
<keyword evidence="2" id="KW-0812">Transmembrane</keyword>
<feature type="transmembrane region" description="Helical" evidence="2">
    <location>
        <begin position="28"/>
        <end position="49"/>
    </location>
</feature>
<comment type="caution">
    <text evidence="3">The sequence shown here is derived from an EMBL/GenBank/DDBJ whole genome shotgun (WGS) entry which is preliminary data.</text>
</comment>
<evidence type="ECO:0008006" key="5">
    <source>
        <dbReference type="Google" id="ProtNLM"/>
    </source>
</evidence>
<proteinExistence type="predicted"/>
<dbReference type="AlphaFoldDB" id="A0AAW3A2J6"/>
<feature type="region of interest" description="Disordered" evidence="1">
    <location>
        <begin position="178"/>
        <end position="218"/>
    </location>
</feature>
<evidence type="ECO:0000256" key="1">
    <source>
        <dbReference type="SAM" id="MobiDB-lite"/>
    </source>
</evidence>
<evidence type="ECO:0000313" key="4">
    <source>
        <dbReference type="Proteomes" id="UP001482455"/>
    </source>
</evidence>
<feature type="region of interest" description="Disordered" evidence="1">
    <location>
        <begin position="292"/>
        <end position="312"/>
    </location>
</feature>
<evidence type="ECO:0000256" key="2">
    <source>
        <dbReference type="SAM" id="Phobius"/>
    </source>
</evidence>
<name>A0AAW3A2J6_9TRYP</name>
<evidence type="ECO:0000313" key="3">
    <source>
        <dbReference type="EMBL" id="KAL0497642.1"/>
    </source>
</evidence>